<dbReference type="AlphaFoldDB" id="A0AAD9GDD5"/>
<keyword evidence="6" id="KW-1185">Reference proteome</keyword>
<dbReference type="InterPro" id="IPR002136">
    <property type="entry name" value="Ribosomal_uL4"/>
</dbReference>
<dbReference type="GO" id="GO:0006412">
    <property type="term" value="P:translation"/>
    <property type="evidence" value="ECO:0007669"/>
    <property type="project" value="InterPro"/>
</dbReference>
<dbReference type="SUPFAM" id="SSF52166">
    <property type="entry name" value="Ribosomal protein L4"/>
    <property type="match status" value="1"/>
</dbReference>
<evidence type="ECO:0000256" key="3">
    <source>
        <dbReference type="ARBA" id="ARBA00023274"/>
    </source>
</evidence>
<proteinExistence type="inferred from homology"/>
<reference evidence="5" key="2">
    <citation type="submission" date="2021-05" db="EMBL/GenBank/DDBJ databases">
        <authorList>
            <person name="Pain A."/>
        </authorList>
    </citation>
    <scope>NUCLEOTIDE SEQUENCE</scope>
    <source>
        <strain evidence="5">1802A</strain>
    </source>
</reference>
<dbReference type="GO" id="GO:0003735">
    <property type="term" value="F:structural constituent of ribosome"/>
    <property type="evidence" value="ECO:0007669"/>
    <property type="project" value="InterPro"/>
</dbReference>
<gene>
    <name evidence="5" type="ORF">X943_002695</name>
</gene>
<dbReference type="InterPro" id="IPR013005">
    <property type="entry name" value="Ribosomal_uL4-like"/>
</dbReference>
<dbReference type="PANTHER" id="PTHR10746">
    <property type="entry name" value="50S RIBOSOMAL PROTEIN L4"/>
    <property type="match status" value="1"/>
</dbReference>
<dbReference type="Pfam" id="PF00573">
    <property type="entry name" value="Ribosomal_L4"/>
    <property type="match status" value="1"/>
</dbReference>
<name>A0AAD9GDD5_BABDI</name>
<dbReference type="Proteomes" id="UP001195914">
    <property type="component" value="Unassembled WGS sequence"/>
</dbReference>
<comment type="similarity">
    <text evidence="1">Belongs to the universal ribosomal protein uL4 family.</text>
</comment>
<dbReference type="GO" id="GO:1990904">
    <property type="term" value="C:ribonucleoprotein complex"/>
    <property type="evidence" value="ECO:0007669"/>
    <property type="project" value="UniProtKB-KW"/>
</dbReference>
<reference evidence="5" key="1">
    <citation type="journal article" date="2014" name="Nucleic Acids Res.">
        <title>The evolutionary dynamics of variant antigen genes in Babesia reveal a history of genomic innovation underlying host-parasite interaction.</title>
        <authorList>
            <person name="Jackson A.P."/>
            <person name="Otto T.D."/>
            <person name="Darby A."/>
            <person name="Ramaprasad A."/>
            <person name="Xia D."/>
            <person name="Echaide I.E."/>
            <person name="Farber M."/>
            <person name="Gahlot S."/>
            <person name="Gamble J."/>
            <person name="Gupta D."/>
            <person name="Gupta Y."/>
            <person name="Jackson L."/>
            <person name="Malandrin L."/>
            <person name="Malas T.B."/>
            <person name="Moussa E."/>
            <person name="Nair M."/>
            <person name="Reid A.J."/>
            <person name="Sanders M."/>
            <person name="Sharma J."/>
            <person name="Tracey A."/>
            <person name="Quail M.A."/>
            <person name="Weir W."/>
            <person name="Wastling J.M."/>
            <person name="Hall N."/>
            <person name="Willadsen P."/>
            <person name="Lingelbach K."/>
            <person name="Shiels B."/>
            <person name="Tait A."/>
            <person name="Berriman M."/>
            <person name="Allred D.R."/>
            <person name="Pain A."/>
        </authorList>
    </citation>
    <scope>NUCLEOTIDE SEQUENCE</scope>
    <source>
        <strain evidence="5">1802A</strain>
    </source>
</reference>
<dbReference type="GO" id="GO:0005840">
    <property type="term" value="C:ribosome"/>
    <property type="evidence" value="ECO:0007669"/>
    <property type="project" value="UniProtKB-KW"/>
</dbReference>
<sequence>MCTIIRNTLLHRRAMCHRLTRRCSSSVAHAPDCNGAMTAVSDPGIFSSIHSPPVVRRPGEIIDIAKLIKDHWSHPGRRMSYCQHSFTAVGFNSILEMPLYVFEEEGTLAEPRRFVKVPNDIFGLPLRPDILHRCYMFYRRAKAGYSEDMQLYKWEWPGSTKKWRKQQKAGRARIGWKKSPGKYLGVFAHPVRPGDQRTKIQRRVLWNGLKIMLSAKFAQSQIQLVDSFLMKSHKTKYAVRHLRKILGNKCNSALLVFSGNSDSNENFRWATANIPAVRIETVEGVNVYNLLKYRQVVMTEAALKKLIHLIENYPHKMDWLPRYATPNNTPAPVPEKVEGWNKVWMENKIARKLAEKSKEHWMEQVKKWKWSSEPKGPLKVPRHDPLDSFRLSYITNDSKLDIKTRYQYLYDSLYDPMETLDVDDLDKDNEDAILVIPS</sequence>
<evidence type="ECO:0000256" key="2">
    <source>
        <dbReference type="ARBA" id="ARBA00022980"/>
    </source>
</evidence>
<evidence type="ECO:0000256" key="4">
    <source>
        <dbReference type="ARBA" id="ARBA00040565"/>
    </source>
</evidence>
<evidence type="ECO:0000313" key="6">
    <source>
        <dbReference type="Proteomes" id="UP001195914"/>
    </source>
</evidence>
<evidence type="ECO:0000313" key="5">
    <source>
        <dbReference type="EMBL" id="KAK1936312.1"/>
    </source>
</evidence>
<dbReference type="EMBL" id="JAHBMH010000044">
    <property type="protein sequence ID" value="KAK1936312.1"/>
    <property type="molecule type" value="Genomic_DNA"/>
</dbReference>
<accession>A0AAD9GDD5</accession>
<evidence type="ECO:0000256" key="1">
    <source>
        <dbReference type="ARBA" id="ARBA00010528"/>
    </source>
</evidence>
<keyword evidence="2 5" id="KW-0689">Ribosomal protein</keyword>
<keyword evidence="3" id="KW-0687">Ribonucleoprotein</keyword>
<protein>
    <recommendedName>
        <fullName evidence="4">Large ribosomal subunit protein uL4m</fullName>
    </recommendedName>
</protein>
<dbReference type="InterPro" id="IPR023574">
    <property type="entry name" value="Ribosomal_uL4_dom_sf"/>
</dbReference>
<organism evidence="5 6">
    <name type="scientific">Babesia divergens</name>
    <dbReference type="NCBI Taxonomy" id="32595"/>
    <lineage>
        <taxon>Eukaryota</taxon>
        <taxon>Sar</taxon>
        <taxon>Alveolata</taxon>
        <taxon>Apicomplexa</taxon>
        <taxon>Aconoidasida</taxon>
        <taxon>Piroplasmida</taxon>
        <taxon>Babesiidae</taxon>
        <taxon>Babesia</taxon>
    </lineage>
</organism>
<comment type="caution">
    <text evidence="5">The sequence shown here is derived from an EMBL/GenBank/DDBJ whole genome shotgun (WGS) entry which is preliminary data.</text>
</comment>
<dbReference type="PANTHER" id="PTHR10746:SF6">
    <property type="entry name" value="LARGE RIBOSOMAL SUBUNIT PROTEIN UL4M"/>
    <property type="match status" value="1"/>
</dbReference>
<dbReference type="Gene3D" id="3.40.1370.10">
    <property type="match status" value="1"/>
</dbReference>